<evidence type="ECO:0000313" key="3">
    <source>
        <dbReference type="Proteomes" id="UP001417504"/>
    </source>
</evidence>
<feature type="compositionally biased region" description="Polar residues" evidence="1">
    <location>
        <begin position="186"/>
        <end position="206"/>
    </location>
</feature>
<gene>
    <name evidence="2" type="ORF">Sjap_002306</name>
</gene>
<keyword evidence="3" id="KW-1185">Reference proteome</keyword>
<dbReference type="Gene3D" id="3.10.180.10">
    <property type="entry name" value="2,3-Dihydroxybiphenyl 1,2-Dioxygenase, domain 1"/>
    <property type="match status" value="1"/>
</dbReference>
<protein>
    <recommendedName>
        <fullName evidence="4">VOC domain-containing protein</fullName>
    </recommendedName>
</protein>
<dbReference type="AlphaFoldDB" id="A0AAP0PVZ9"/>
<evidence type="ECO:0000256" key="1">
    <source>
        <dbReference type="SAM" id="MobiDB-lite"/>
    </source>
</evidence>
<accession>A0AAP0PVZ9</accession>
<dbReference type="PANTHER" id="PTHR46142">
    <property type="match status" value="1"/>
</dbReference>
<feature type="region of interest" description="Disordered" evidence="1">
    <location>
        <begin position="186"/>
        <end position="217"/>
    </location>
</feature>
<evidence type="ECO:0000313" key="2">
    <source>
        <dbReference type="EMBL" id="KAK9154826.1"/>
    </source>
</evidence>
<reference evidence="2 3" key="1">
    <citation type="submission" date="2024-01" db="EMBL/GenBank/DDBJ databases">
        <title>Genome assemblies of Stephania.</title>
        <authorList>
            <person name="Yang L."/>
        </authorList>
    </citation>
    <scope>NUCLEOTIDE SEQUENCE [LARGE SCALE GENOMIC DNA]</scope>
    <source>
        <strain evidence="2">QJT</strain>
        <tissue evidence="2">Leaf</tissue>
    </source>
</reference>
<dbReference type="PANTHER" id="PTHR46142:SF8">
    <property type="entry name" value="EXPRESSED PROTEIN"/>
    <property type="match status" value="1"/>
</dbReference>
<dbReference type="SUPFAM" id="SSF54593">
    <property type="entry name" value="Glyoxalase/Bleomycin resistance protein/Dihydroxybiphenyl dioxygenase"/>
    <property type="match status" value="1"/>
</dbReference>
<feature type="region of interest" description="Disordered" evidence="1">
    <location>
        <begin position="348"/>
        <end position="367"/>
    </location>
</feature>
<comment type="caution">
    <text evidence="2">The sequence shown here is derived from an EMBL/GenBank/DDBJ whole genome shotgun (WGS) entry which is preliminary data.</text>
</comment>
<name>A0AAP0PVZ9_9MAGN</name>
<feature type="region of interest" description="Disordered" evidence="1">
    <location>
        <begin position="56"/>
        <end position="91"/>
    </location>
</feature>
<dbReference type="Proteomes" id="UP001417504">
    <property type="component" value="Unassembled WGS sequence"/>
</dbReference>
<organism evidence="2 3">
    <name type="scientific">Stephania japonica</name>
    <dbReference type="NCBI Taxonomy" id="461633"/>
    <lineage>
        <taxon>Eukaryota</taxon>
        <taxon>Viridiplantae</taxon>
        <taxon>Streptophyta</taxon>
        <taxon>Embryophyta</taxon>
        <taxon>Tracheophyta</taxon>
        <taxon>Spermatophyta</taxon>
        <taxon>Magnoliopsida</taxon>
        <taxon>Ranunculales</taxon>
        <taxon>Menispermaceae</taxon>
        <taxon>Menispermoideae</taxon>
        <taxon>Cissampelideae</taxon>
        <taxon>Stephania</taxon>
    </lineage>
</organism>
<feature type="compositionally biased region" description="Polar residues" evidence="1">
    <location>
        <begin position="76"/>
        <end position="90"/>
    </location>
</feature>
<dbReference type="InterPro" id="IPR029068">
    <property type="entry name" value="Glyas_Bleomycin-R_OHBP_Dase"/>
</dbReference>
<dbReference type="EMBL" id="JBBNAE010000001">
    <property type="protein sequence ID" value="KAK9154826.1"/>
    <property type="molecule type" value="Genomic_DNA"/>
</dbReference>
<sequence length="367" mass="39870">MNWKPNLAQFLILPNNKLMSGMTTDGAKVQRLTSGIGIAMALSLLYHCTVAAFPRSPTSSARQIRRPELVGRSRIQPIQSPKTPEPQSLSVKKETPMLTPLDLSFSYQTQIPSYTASTNRNGSKIKKSLQTIGKLINPSEKKNHKSTTTPIVARSFHTNGTFSDINEGSAPLTANARTTRRKSLIGIQNSGVSRRSSLGGKSTDNPLSKIKDPSSGQSVEQACNKAMVLESLLFNYGIGIHLVEANNENKQQLPADTAHLDPMDNHVSFQCEDMGAVERKLKQLSVRHIKRTVGAAAAADDDGGDDSSGGSAIDQLFFNDPDGYMIEMCNCENLKLVPAGSAGQIKLPFDRHNPPIKTNGRLESCDR</sequence>
<evidence type="ECO:0008006" key="4">
    <source>
        <dbReference type="Google" id="ProtNLM"/>
    </source>
</evidence>
<proteinExistence type="predicted"/>